<dbReference type="RefSeq" id="WP_185957330.1">
    <property type="nucleotide sequence ID" value="NZ_FXTP01000015.1"/>
</dbReference>
<dbReference type="InterPro" id="IPR058648">
    <property type="entry name" value="HH_CzcB-like"/>
</dbReference>
<dbReference type="GO" id="GO:1990281">
    <property type="term" value="C:efflux pump complex"/>
    <property type="evidence" value="ECO:0007669"/>
    <property type="project" value="TreeGrafter"/>
</dbReference>
<keyword evidence="9" id="KW-1185">Reference proteome</keyword>
<dbReference type="AlphaFoldDB" id="A0A521F5E2"/>
<dbReference type="Pfam" id="PF25954">
    <property type="entry name" value="Beta-barrel_RND_2"/>
    <property type="match status" value="1"/>
</dbReference>
<evidence type="ECO:0000256" key="2">
    <source>
        <dbReference type="SAM" id="Coils"/>
    </source>
</evidence>
<dbReference type="Gene3D" id="1.10.287.470">
    <property type="entry name" value="Helix hairpin bin"/>
    <property type="match status" value="1"/>
</dbReference>
<evidence type="ECO:0000256" key="3">
    <source>
        <dbReference type="SAM" id="SignalP"/>
    </source>
</evidence>
<dbReference type="Gene3D" id="2.40.30.170">
    <property type="match status" value="1"/>
</dbReference>
<keyword evidence="3" id="KW-0732">Signal</keyword>
<feature type="domain" description="CzcB-like barrel-sandwich hybrid" evidence="7">
    <location>
        <begin position="61"/>
        <end position="188"/>
    </location>
</feature>
<feature type="coiled-coil region" evidence="2">
    <location>
        <begin position="101"/>
        <end position="152"/>
    </location>
</feature>
<dbReference type="PROSITE" id="PS51257">
    <property type="entry name" value="PROKAR_LIPOPROTEIN"/>
    <property type="match status" value="1"/>
</dbReference>
<feature type="chain" id="PRO_5021767295" evidence="3">
    <location>
        <begin position="22"/>
        <end position="347"/>
    </location>
</feature>
<feature type="domain" description="CusB-like beta-barrel" evidence="5">
    <location>
        <begin position="194"/>
        <end position="265"/>
    </location>
</feature>
<dbReference type="Gene3D" id="2.40.420.20">
    <property type="match status" value="1"/>
</dbReference>
<evidence type="ECO:0000256" key="1">
    <source>
        <dbReference type="ARBA" id="ARBA00009477"/>
    </source>
</evidence>
<name>A0A521F5E2_9BACT</name>
<evidence type="ECO:0000313" key="9">
    <source>
        <dbReference type="Proteomes" id="UP000317557"/>
    </source>
</evidence>
<dbReference type="InterPro" id="IPR006143">
    <property type="entry name" value="RND_pump_MFP"/>
</dbReference>
<dbReference type="SUPFAM" id="SSF111369">
    <property type="entry name" value="HlyD-like secretion proteins"/>
    <property type="match status" value="1"/>
</dbReference>
<protein>
    <submittedName>
        <fullName evidence="8">RND family efflux transporter, MFP subunit</fullName>
    </submittedName>
</protein>
<feature type="signal peptide" evidence="3">
    <location>
        <begin position="1"/>
        <end position="21"/>
    </location>
</feature>
<dbReference type="NCBIfam" id="TIGR01730">
    <property type="entry name" value="RND_mfp"/>
    <property type="match status" value="1"/>
</dbReference>
<evidence type="ECO:0000259" key="4">
    <source>
        <dbReference type="Pfam" id="PF25893"/>
    </source>
</evidence>
<sequence>MKSQISILALFLLITACGNGGQDENGENGTERTTPVFVEELQPSTFRHYVSVQGDVESDKTIMISPKTSATVEEILVRAGDDVQKGDILARLDGEVTRSQLQQAETQLELTKTVYERQQNLRDQNIGSEIELLQAKTNFESAKSQLATLKEQYDYYTIRATIPGTVDRVDLKVGETVGPSAPVFQISNSDALKVTAQVSEAYITRITKSDSVEITFPTLDASINKKLDVVSKAINPSNRTFGVEVFIPNSIENIRPNMMAKVKINDITLQDKMVVPVNSVQRANNVSFVFVAEETENGWVARNREVTTGYNYANNLVIEEGLQAGELLITTGYANLSDGSAITIQEN</sequence>
<proteinExistence type="inferred from homology"/>
<dbReference type="EMBL" id="FXTP01000015">
    <property type="protein sequence ID" value="SMO91286.1"/>
    <property type="molecule type" value="Genomic_DNA"/>
</dbReference>
<evidence type="ECO:0000313" key="8">
    <source>
        <dbReference type="EMBL" id="SMO91286.1"/>
    </source>
</evidence>
<dbReference type="InterPro" id="IPR058627">
    <property type="entry name" value="MdtA-like_C"/>
</dbReference>
<evidence type="ECO:0000259" key="5">
    <source>
        <dbReference type="Pfam" id="PF25954"/>
    </source>
</evidence>
<keyword evidence="2" id="KW-0175">Coiled coil</keyword>
<dbReference type="PANTHER" id="PTHR30469:SF15">
    <property type="entry name" value="HLYD FAMILY OF SECRETION PROTEINS"/>
    <property type="match status" value="1"/>
</dbReference>
<feature type="domain" description="CzcB-like alpha-helical hairpin" evidence="4">
    <location>
        <begin position="98"/>
        <end position="151"/>
    </location>
</feature>
<accession>A0A521F5E2</accession>
<dbReference type="GO" id="GO:0015562">
    <property type="term" value="F:efflux transmembrane transporter activity"/>
    <property type="evidence" value="ECO:0007669"/>
    <property type="project" value="TreeGrafter"/>
</dbReference>
<dbReference type="Pfam" id="PF25893">
    <property type="entry name" value="HH_CzcB"/>
    <property type="match status" value="1"/>
</dbReference>
<dbReference type="InterPro" id="IPR058647">
    <property type="entry name" value="BSH_CzcB-like"/>
</dbReference>
<gene>
    <name evidence="8" type="ORF">SAMN06265219_11559</name>
</gene>
<evidence type="ECO:0000259" key="6">
    <source>
        <dbReference type="Pfam" id="PF25967"/>
    </source>
</evidence>
<comment type="similarity">
    <text evidence="1">Belongs to the membrane fusion protein (MFP) (TC 8.A.1) family.</text>
</comment>
<dbReference type="PANTHER" id="PTHR30469">
    <property type="entry name" value="MULTIDRUG RESISTANCE PROTEIN MDTA"/>
    <property type="match status" value="1"/>
</dbReference>
<evidence type="ECO:0000259" key="7">
    <source>
        <dbReference type="Pfam" id="PF25973"/>
    </source>
</evidence>
<dbReference type="InterPro" id="IPR058792">
    <property type="entry name" value="Beta-barrel_RND_2"/>
</dbReference>
<dbReference type="Gene3D" id="2.40.50.100">
    <property type="match status" value="1"/>
</dbReference>
<organism evidence="8 9">
    <name type="scientific">Gracilimonas mengyeensis</name>
    <dbReference type="NCBI Taxonomy" id="1302730"/>
    <lineage>
        <taxon>Bacteria</taxon>
        <taxon>Pseudomonadati</taxon>
        <taxon>Balneolota</taxon>
        <taxon>Balneolia</taxon>
        <taxon>Balneolales</taxon>
        <taxon>Balneolaceae</taxon>
        <taxon>Gracilimonas</taxon>
    </lineage>
</organism>
<dbReference type="Pfam" id="PF25967">
    <property type="entry name" value="RND-MFP_C"/>
    <property type="match status" value="1"/>
</dbReference>
<dbReference type="Proteomes" id="UP000317557">
    <property type="component" value="Unassembled WGS sequence"/>
</dbReference>
<dbReference type="Pfam" id="PF25973">
    <property type="entry name" value="BSH_CzcB"/>
    <property type="match status" value="1"/>
</dbReference>
<feature type="domain" description="Multidrug resistance protein MdtA-like C-terminal permuted SH3" evidence="6">
    <location>
        <begin position="273"/>
        <end position="332"/>
    </location>
</feature>
<reference evidence="8 9" key="1">
    <citation type="submission" date="2017-05" db="EMBL/GenBank/DDBJ databases">
        <authorList>
            <person name="Varghese N."/>
            <person name="Submissions S."/>
        </authorList>
    </citation>
    <scope>NUCLEOTIDE SEQUENCE [LARGE SCALE GENOMIC DNA]</scope>
    <source>
        <strain evidence="8 9">DSM 21985</strain>
    </source>
</reference>